<dbReference type="Pfam" id="PF24419">
    <property type="entry name" value="Cupin_NOL9"/>
    <property type="match status" value="1"/>
</dbReference>
<keyword evidence="5" id="KW-0547">Nucleotide-binding</keyword>
<evidence type="ECO:0000256" key="3">
    <source>
        <dbReference type="ARBA" id="ARBA00022552"/>
    </source>
</evidence>
<dbReference type="EMBL" id="LJIJ01000017">
    <property type="protein sequence ID" value="ODN05731.1"/>
    <property type="molecule type" value="Genomic_DNA"/>
</dbReference>
<keyword evidence="4" id="KW-0808">Transferase</keyword>
<dbReference type="AlphaFoldDB" id="A0A1D2NKF3"/>
<evidence type="ECO:0000259" key="12">
    <source>
        <dbReference type="Pfam" id="PF25467"/>
    </source>
</evidence>
<keyword evidence="14" id="KW-1185">Reference proteome</keyword>
<dbReference type="OrthoDB" id="2405412at2759"/>
<sequence length="689" mass="76402">MSQSGSSLPGKAYYMTTKKGKKKMLKEMKGAAKTKVKIAGFIEKAERLRLSEENLSGGSEEELEARDEMEIGNEQEASITMDDTSHFSIDVEDDEDEVAAPRPHMRTFSHGILYRKLDCNSILVSIMPPQELYFTGKALIRVVKGVVDVHGFKIQEADGIKYAAFSAKGHSSLQCIKALARNSTGASTVNDSASASHPNICPEELETAEGALIIMEGFENEWCEGMRHIYPDCVNFIGPSITGMGPGKTPQLKTLMDKVGFQFIKKTSQKYRFIEYPPYWEQVFNDLVDKFECSTGIICPFGGKGVGKSTFVRWLTNRFLSRQDTDRVLFLDLDPGQTEFTPPGMLSVHVCSEPILGPNFTHLKEPSRAIFLGGVNVADFPISYIKGVAELFEYCVNSEELQGIPWIINTMGFSQGLGVHLACEIVKIIRPTAVIQLTINNHQRSFPFNLNRQNVSKYRTFLSDSLPPKYRQELHDYHFLTVNSACNHNEASNKSSWGTTPKISRELVMVSYFAEKIGSADGFDIRSVLPLSVPLDCVAIGTMNSNLRYDEILSSMNGTLVAFCQIAESLLESVDGADKKYIAKAGNYTNNCLGYGIVRAIDKQSDTLYVITSLQETDILLKVNVLLAAGNVGLPVHFYISPGAGSSKQTQELPYVMDRNKENSTLHAAAKKFFVPKRVTHTVLKNCLL</sequence>
<comment type="caution">
    <text evidence="13">The sequence shown here is derived from an EMBL/GenBank/DDBJ whole genome shotgun (WGS) entry which is preliminary data.</text>
</comment>
<evidence type="ECO:0000313" key="13">
    <source>
        <dbReference type="EMBL" id="ODN05731.1"/>
    </source>
</evidence>
<evidence type="ECO:0000259" key="10">
    <source>
        <dbReference type="Pfam" id="PF16575"/>
    </source>
</evidence>
<evidence type="ECO:0000256" key="4">
    <source>
        <dbReference type="ARBA" id="ARBA00022679"/>
    </source>
</evidence>
<evidence type="ECO:0000256" key="5">
    <source>
        <dbReference type="ARBA" id="ARBA00022741"/>
    </source>
</evidence>
<accession>A0A1D2NKF3</accession>
<evidence type="ECO:0000259" key="11">
    <source>
        <dbReference type="Pfam" id="PF24419"/>
    </source>
</evidence>
<evidence type="ECO:0000256" key="9">
    <source>
        <dbReference type="ARBA" id="ARBA00071212"/>
    </source>
</evidence>
<dbReference type="Gene3D" id="3.40.50.300">
    <property type="entry name" value="P-loop containing nucleotide triphosphate hydrolases"/>
    <property type="match status" value="1"/>
</dbReference>
<evidence type="ECO:0000256" key="2">
    <source>
        <dbReference type="ARBA" id="ARBA00011003"/>
    </source>
</evidence>
<keyword evidence="3" id="KW-0698">rRNA processing</keyword>
<keyword evidence="8" id="KW-0539">Nucleus</keyword>
<evidence type="ECO:0000313" key="14">
    <source>
        <dbReference type="Proteomes" id="UP000094527"/>
    </source>
</evidence>
<dbReference type="Pfam" id="PF25467">
    <property type="entry name" value="NOL9_C"/>
    <property type="match status" value="1"/>
</dbReference>
<dbReference type="GO" id="GO:0005524">
    <property type="term" value="F:ATP binding"/>
    <property type="evidence" value="ECO:0007669"/>
    <property type="project" value="UniProtKB-KW"/>
</dbReference>
<name>A0A1D2NKF3_ORCCI</name>
<organism evidence="13 14">
    <name type="scientific">Orchesella cincta</name>
    <name type="common">Springtail</name>
    <name type="synonym">Podura cincta</name>
    <dbReference type="NCBI Taxonomy" id="48709"/>
    <lineage>
        <taxon>Eukaryota</taxon>
        <taxon>Metazoa</taxon>
        <taxon>Ecdysozoa</taxon>
        <taxon>Arthropoda</taxon>
        <taxon>Hexapoda</taxon>
        <taxon>Collembola</taxon>
        <taxon>Entomobryomorpha</taxon>
        <taxon>Entomobryoidea</taxon>
        <taxon>Orchesellidae</taxon>
        <taxon>Orchesellinae</taxon>
        <taxon>Orchesella</taxon>
    </lineage>
</organism>
<feature type="domain" description="NOL9 N-terminal" evidence="11">
    <location>
        <begin position="114"/>
        <end position="187"/>
    </location>
</feature>
<evidence type="ECO:0000256" key="8">
    <source>
        <dbReference type="ARBA" id="ARBA00023242"/>
    </source>
</evidence>
<comment type="subcellular location">
    <subcellularLocation>
        <location evidence="1">Nucleus</location>
        <location evidence="1">Nucleolus</location>
    </subcellularLocation>
</comment>
<dbReference type="PANTHER" id="PTHR12755:SF3">
    <property type="entry name" value="POLYNUCLEOTIDE 5'-HYDROXYL-KINASE NOL9"/>
    <property type="match status" value="1"/>
</dbReference>
<dbReference type="GO" id="GO:0005730">
    <property type="term" value="C:nucleolus"/>
    <property type="evidence" value="ECO:0007669"/>
    <property type="project" value="UniProtKB-SubCell"/>
</dbReference>
<evidence type="ECO:0000256" key="1">
    <source>
        <dbReference type="ARBA" id="ARBA00004604"/>
    </source>
</evidence>
<evidence type="ECO:0000256" key="6">
    <source>
        <dbReference type="ARBA" id="ARBA00022777"/>
    </source>
</evidence>
<evidence type="ECO:0000256" key="7">
    <source>
        <dbReference type="ARBA" id="ARBA00022840"/>
    </source>
</evidence>
<dbReference type="InterPro" id="IPR032319">
    <property type="entry name" value="CLP1_P"/>
</dbReference>
<dbReference type="Pfam" id="PF16575">
    <property type="entry name" value="CLP1_P"/>
    <property type="match status" value="1"/>
</dbReference>
<keyword evidence="6 13" id="KW-0418">Kinase</keyword>
<dbReference type="InterPro" id="IPR045116">
    <property type="entry name" value="Clp1/Grc3"/>
</dbReference>
<dbReference type="GO" id="GO:0000448">
    <property type="term" value="P:cleavage in ITS2 between 5.8S rRNA and LSU-rRNA of tricistronic rRNA transcript (SSU-rRNA, 5.8S rRNA, LSU-rRNA)"/>
    <property type="evidence" value="ECO:0007669"/>
    <property type="project" value="TreeGrafter"/>
</dbReference>
<dbReference type="InterPro" id="IPR057573">
    <property type="entry name" value="NOL9_N"/>
</dbReference>
<proteinExistence type="inferred from homology"/>
<protein>
    <recommendedName>
        <fullName evidence="9">Polynucleotide 5'-hydroxyl-kinase NOL9</fullName>
    </recommendedName>
</protein>
<dbReference type="Proteomes" id="UP000094527">
    <property type="component" value="Unassembled WGS sequence"/>
</dbReference>
<dbReference type="GO" id="GO:0051731">
    <property type="term" value="F:polynucleotide 5'-hydroxyl-kinase activity"/>
    <property type="evidence" value="ECO:0007669"/>
    <property type="project" value="InterPro"/>
</dbReference>
<feature type="domain" description="Clp1 P-loop" evidence="10">
    <location>
        <begin position="302"/>
        <end position="458"/>
    </location>
</feature>
<dbReference type="InterPro" id="IPR027417">
    <property type="entry name" value="P-loop_NTPase"/>
</dbReference>
<dbReference type="STRING" id="48709.A0A1D2NKF3"/>
<gene>
    <name evidence="13" type="ORF">Ocin01_00960</name>
</gene>
<dbReference type="InterPro" id="IPR057570">
    <property type="entry name" value="NOL9_C"/>
</dbReference>
<reference evidence="13 14" key="1">
    <citation type="journal article" date="2016" name="Genome Biol. Evol.">
        <title>Gene Family Evolution Reflects Adaptation to Soil Environmental Stressors in the Genome of the Collembolan Orchesella cincta.</title>
        <authorList>
            <person name="Faddeeva-Vakhrusheva A."/>
            <person name="Derks M.F."/>
            <person name="Anvar S.Y."/>
            <person name="Agamennone V."/>
            <person name="Suring W."/>
            <person name="Smit S."/>
            <person name="van Straalen N.M."/>
            <person name="Roelofs D."/>
        </authorList>
    </citation>
    <scope>NUCLEOTIDE SEQUENCE [LARGE SCALE GENOMIC DNA]</scope>
    <source>
        <tissue evidence="13">Mixed pool</tissue>
    </source>
</reference>
<keyword evidence="7" id="KW-0067">ATP-binding</keyword>
<dbReference type="PANTHER" id="PTHR12755">
    <property type="entry name" value="CLEAVAGE/POLYADENYLATION FACTOR IA SUBUNIT CLP1P"/>
    <property type="match status" value="1"/>
</dbReference>
<dbReference type="OMA" id="RDEMEIG"/>
<feature type="domain" description="NOL9 C-terminal" evidence="12">
    <location>
        <begin position="528"/>
        <end position="630"/>
    </location>
</feature>
<comment type="similarity">
    <text evidence="2">Belongs to the Clp1 family. NOL9/GRC3 subfamily.</text>
</comment>